<proteinExistence type="inferred from homology"/>
<feature type="domain" description="NlpC/P60" evidence="5">
    <location>
        <begin position="462"/>
        <end position="592"/>
    </location>
</feature>
<keyword evidence="3" id="KW-0378">Hydrolase</keyword>
<dbReference type="Pfam" id="PF00877">
    <property type="entry name" value="NLPC_P60"/>
    <property type="match status" value="1"/>
</dbReference>
<name>A0A217EQL1_9CAUD</name>
<dbReference type="Pfam" id="PF06725">
    <property type="entry name" value="3D"/>
    <property type="match status" value="1"/>
</dbReference>
<dbReference type="InterPro" id="IPR051202">
    <property type="entry name" value="Peptidase_C40"/>
</dbReference>
<reference evidence="6 7" key="1">
    <citation type="journal article" date="2017" name="Viruses">
        <title>Characterization of Bacillus subtilis Viruses vB_BsuM-Goe2 and vB_BsuM-Goe3.</title>
        <authorList>
            <person name="Willms I.M."/>
            <person name="Hoppert M."/>
            <person name="Hertel R."/>
        </authorList>
    </citation>
    <scope>NUCLEOTIDE SEQUENCE [LARGE SCALE GENOMIC DNA]</scope>
</reference>
<keyword evidence="2" id="KW-0645">Protease</keyword>
<dbReference type="Gene3D" id="2.40.40.10">
    <property type="entry name" value="RlpA-like domain"/>
    <property type="match status" value="1"/>
</dbReference>
<protein>
    <submittedName>
        <fullName evidence="6">Tail protein</fullName>
    </submittedName>
</protein>
<gene>
    <name evidence="6" type="ORF">Goe2_c08800</name>
</gene>
<evidence type="ECO:0000313" key="7">
    <source>
        <dbReference type="Proteomes" id="UP000224660"/>
    </source>
</evidence>
<dbReference type="PROSITE" id="PS51935">
    <property type="entry name" value="NLPC_P60"/>
    <property type="match status" value="1"/>
</dbReference>
<dbReference type="GO" id="GO:0008234">
    <property type="term" value="F:cysteine-type peptidase activity"/>
    <property type="evidence" value="ECO:0007669"/>
    <property type="project" value="UniProtKB-KW"/>
</dbReference>
<dbReference type="GO" id="GO:0006508">
    <property type="term" value="P:proteolysis"/>
    <property type="evidence" value="ECO:0007669"/>
    <property type="project" value="UniProtKB-KW"/>
</dbReference>
<dbReference type="CDD" id="cd14667">
    <property type="entry name" value="3D_containing_proteins"/>
    <property type="match status" value="1"/>
</dbReference>
<organism evidence="6 7">
    <name type="scientific">Bacillus phage vB_BsuM-Goe2</name>
    <dbReference type="NCBI Taxonomy" id="1933062"/>
    <lineage>
        <taxon>Viruses</taxon>
        <taxon>Duplodnaviria</taxon>
        <taxon>Heunggongvirae</taxon>
        <taxon>Uroviricota</taxon>
        <taxon>Caudoviricetes</taxon>
        <taxon>Herelleviridae</taxon>
        <taxon>Spounavirinae</taxon>
        <taxon>Okubovirus</taxon>
        <taxon>Okubovirus camphawk</taxon>
    </lineage>
</organism>
<dbReference type="PANTHER" id="PTHR47053:SF1">
    <property type="entry name" value="MUREIN DD-ENDOPEPTIDASE MEPH-RELATED"/>
    <property type="match status" value="1"/>
</dbReference>
<dbReference type="Proteomes" id="UP000224660">
    <property type="component" value="Segment"/>
</dbReference>
<dbReference type="GO" id="GO:0001897">
    <property type="term" value="P:symbiont-mediated cytolysis of host cell"/>
    <property type="evidence" value="ECO:0007669"/>
    <property type="project" value="UniProtKB-ARBA"/>
</dbReference>
<evidence type="ECO:0000313" key="6">
    <source>
        <dbReference type="EMBL" id="APZ82324.1"/>
    </source>
</evidence>
<evidence type="ECO:0000259" key="5">
    <source>
        <dbReference type="PROSITE" id="PS51935"/>
    </source>
</evidence>
<evidence type="ECO:0000256" key="1">
    <source>
        <dbReference type="ARBA" id="ARBA00007074"/>
    </source>
</evidence>
<dbReference type="Gene3D" id="3.90.1720.10">
    <property type="entry name" value="endopeptidase domain like (from Nostoc punctiforme)"/>
    <property type="match status" value="1"/>
</dbReference>
<evidence type="ECO:0000256" key="2">
    <source>
        <dbReference type="ARBA" id="ARBA00022670"/>
    </source>
</evidence>
<keyword evidence="4" id="KW-0788">Thiol protease</keyword>
<evidence type="ECO:0000256" key="3">
    <source>
        <dbReference type="ARBA" id="ARBA00022801"/>
    </source>
</evidence>
<dbReference type="PANTHER" id="PTHR47053">
    <property type="entry name" value="MUREIN DD-ENDOPEPTIDASE MEPH-RELATED"/>
    <property type="match status" value="1"/>
</dbReference>
<dbReference type="InterPro" id="IPR010611">
    <property type="entry name" value="3D_dom"/>
</dbReference>
<dbReference type="InterPro" id="IPR038765">
    <property type="entry name" value="Papain-like_cys_pep_sf"/>
</dbReference>
<dbReference type="InterPro" id="IPR000064">
    <property type="entry name" value="NLP_P60_dom"/>
</dbReference>
<dbReference type="SUPFAM" id="SSF54001">
    <property type="entry name" value="Cysteine proteinases"/>
    <property type="match status" value="1"/>
</dbReference>
<dbReference type="EMBL" id="KY368639">
    <property type="protein sequence ID" value="APZ82324.1"/>
    <property type="molecule type" value="Genomic_DNA"/>
</dbReference>
<dbReference type="GO" id="GO:0019867">
    <property type="term" value="C:outer membrane"/>
    <property type="evidence" value="ECO:0007669"/>
    <property type="project" value="InterPro"/>
</dbReference>
<dbReference type="GO" id="GO:0009254">
    <property type="term" value="P:peptidoglycan turnover"/>
    <property type="evidence" value="ECO:0007669"/>
    <property type="project" value="InterPro"/>
</dbReference>
<dbReference type="SUPFAM" id="SSF50685">
    <property type="entry name" value="Barwin-like endoglucanases"/>
    <property type="match status" value="1"/>
</dbReference>
<evidence type="ECO:0000256" key="4">
    <source>
        <dbReference type="ARBA" id="ARBA00022807"/>
    </source>
</evidence>
<sequence>MTVTRYKPEAVITFYTETGDLVARNVKDPKSNEDSDFVSITTLRDMNTDSPTFTINLTRKKMWHKWITSNDLVKIEMHRPPQIKQTVFVGLVDDVRKNVVLSDDGVQRVITITGRGIAKAFIENDIGVVPEAEYASTTVGWLQSVGVNLAGSSMSQILKATWDIVAKKMVNYRWENHKELFDIIGYSFTDRPNMVLLDDSSIINYEGSLYSFLKEIAEPPFYELFFKIVANVPMLVARPTPFNPEEWNKLKAHKITDDDVVNEEIGRSDVETYTLYSVGAKTLFSPNDTYKTFGQRPFWYKPYADKYGIKRLHVESAYMSVAQDTDASLVDIMRELMADLYNWNIRNNSFYNGKIVVVGKSEYQIGERLLYHSDEDQSIREFYITSVRHTFTNYGKWITELGVTRGCHPNERFLPPVGMYTEYSGIGLIEFNPEKAREALMSGSDQSNPLDTSDQVTANDVVAGAYEVMNNGINGHKVRYVFGGNSPKTGSLDCSSFTQYVYKTYAGLDIGRVTGQQVQKGTKVSKDKLEPGDLVFFKNTYNSSHIYGVSHVGIYVGDGKFINNSSGGGGVQIDKLSNSYWTAHWLMGRRVLSKKTTSPSKSTGKGTNYTATAYGASKENLGVPDWWVPTYKTATGTTPTEGRTIAVDPDVIPLHSKVYIESDFPGITGEYIAEDTGGAIKGKRIDIYFNDIPPKYSPSAARKRMLKFGKRTVKVTILRRGK</sequence>
<accession>A0A217EQL1</accession>
<comment type="similarity">
    <text evidence="1">Belongs to the peptidase C40 family.</text>
</comment>
<dbReference type="InterPro" id="IPR059180">
    <property type="entry name" value="3D_YorM"/>
</dbReference>
<dbReference type="GO" id="GO:0004553">
    <property type="term" value="F:hydrolase activity, hydrolyzing O-glycosyl compounds"/>
    <property type="evidence" value="ECO:0007669"/>
    <property type="project" value="InterPro"/>
</dbReference>
<dbReference type="InterPro" id="IPR036908">
    <property type="entry name" value="RlpA-like_sf"/>
</dbReference>